<feature type="region of interest" description="Disordered" evidence="1">
    <location>
        <begin position="52"/>
        <end position="75"/>
    </location>
</feature>
<protein>
    <submittedName>
        <fullName evidence="2">Uncharacterized protein</fullName>
    </submittedName>
</protein>
<feature type="compositionally biased region" description="Basic and acidic residues" evidence="1">
    <location>
        <begin position="58"/>
        <end position="73"/>
    </location>
</feature>
<accession>A0ABC8KRM1</accession>
<comment type="caution">
    <text evidence="2">The sequence shown here is derived from an EMBL/GenBank/DDBJ whole genome shotgun (WGS) entry which is preliminary data.</text>
</comment>
<dbReference type="Proteomes" id="UP001642260">
    <property type="component" value="Unassembled WGS sequence"/>
</dbReference>
<gene>
    <name evidence="2" type="ORF">ERUC_LOCUS26922</name>
</gene>
<reference evidence="2 3" key="1">
    <citation type="submission" date="2022-03" db="EMBL/GenBank/DDBJ databases">
        <authorList>
            <person name="Macdonald S."/>
            <person name="Ahmed S."/>
            <person name="Newling K."/>
        </authorList>
    </citation>
    <scope>NUCLEOTIDE SEQUENCE [LARGE SCALE GENOMIC DNA]</scope>
</reference>
<organism evidence="2 3">
    <name type="scientific">Eruca vesicaria subsp. sativa</name>
    <name type="common">Garden rocket</name>
    <name type="synonym">Eruca sativa</name>
    <dbReference type="NCBI Taxonomy" id="29727"/>
    <lineage>
        <taxon>Eukaryota</taxon>
        <taxon>Viridiplantae</taxon>
        <taxon>Streptophyta</taxon>
        <taxon>Embryophyta</taxon>
        <taxon>Tracheophyta</taxon>
        <taxon>Spermatophyta</taxon>
        <taxon>Magnoliopsida</taxon>
        <taxon>eudicotyledons</taxon>
        <taxon>Gunneridae</taxon>
        <taxon>Pentapetalae</taxon>
        <taxon>rosids</taxon>
        <taxon>malvids</taxon>
        <taxon>Brassicales</taxon>
        <taxon>Brassicaceae</taxon>
        <taxon>Brassiceae</taxon>
        <taxon>Eruca</taxon>
    </lineage>
</organism>
<evidence type="ECO:0000313" key="3">
    <source>
        <dbReference type="Proteomes" id="UP001642260"/>
    </source>
</evidence>
<dbReference type="EMBL" id="CAKOAT010299266">
    <property type="protein sequence ID" value="CAH8361166.1"/>
    <property type="molecule type" value="Genomic_DNA"/>
</dbReference>
<feature type="non-terminal residue" evidence="2">
    <location>
        <position position="107"/>
    </location>
</feature>
<sequence>MNHLMENSFLSYVELKKEAKNDTESENDVDKGDLHQKTLFGFFAEIEAIISYTSPQPNEHRQDPPRLERHDESNIVSISSKANAVKTLIDAIETGHVFRSQIPRTSQ</sequence>
<evidence type="ECO:0000256" key="1">
    <source>
        <dbReference type="SAM" id="MobiDB-lite"/>
    </source>
</evidence>
<name>A0ABC8KRM1_ERUVS</name>
<proteinExistence type="predicted"/>
<evidence type="ECO:0000313" key="2">
    <source>
        <dbReference type="EMBL" id="CAH8361166.1"/>
    </source>
</evidence>
<keyword evidence="3" id="KW-1185">Reference proteome</keyword>
<dbReference type="AlphaFoldDB" id="A0ABC8KRM1"/>